<dbReference type="EMBL" id="PDCJ01000001">
    <property type="protein sequence ID" value="PEG32220.1"/>
    <property type="molecule type" value="Genomic_DNA"/>
</dbReference>
<evidence type="ECO:0000313" key="3">
    <source>
        <dbReference type="EMBL" id="PEG32220.1"/>
    </source>
</evidence>
<dbReference type="RefSeq" id="WP_058296366.1">
    <property type="nucleotide sequence ID" value="NZ_CAMRXG010000021.1"/>
</dbReference>
<comment type="caution">
    <text evidence="3">The sequence shown here is derived from an EMBL/GenBank/DDBJ whole genome shotgun (WGS) entry which is preliminary data.</text>
</comment>
<name>A0A2A7MKY9_9CLOT</name>
<evidence type="ECO:0000259" key="2">
    <source>
        <dbReference type="Pfam" id="PF26154"/>
    </source>
</evidence>
<dbReference type="Pfam" id="PF26154">
    <property type="entry name" value="DUF8042"/>
    <property type="match status" value="1"/>
</dbReference>
<dbReference type="AlphaFoldDB" id="A0A2A7MKY9"/>
<feature type="coiled-coil region" evidence="1">
    <location>
        <begin position="55"/>
        <end position="82"/>
    </location>
</feature>
<protein>
    <recommendedName>
        <fullName evidence="2">DUF8042 domain-containing protein</fullName>
    </recommendedName>
</protein>
<sequence length="115" mass="13113">MKKEKIEVLQSADEYLNIFKKGIINTCELIQAGREQEGINLIPQLADGIGWIIDVVNVTRDIQKNEIDIEQLEEQIEGIVEALENEDYILVGDLFNYEVLPIIESIHNEIKSSIC</sequence>
<reference evidence="3 4" key="1">
    <citation type="submission" date="2017-10" db="EMBL/GenBank/DDBJ databases">
        <title>Effective Description of Clostridium neonatale sp. nov. linked to necrotizing enterocolitis in neonates and a clarification of species assignable to the genus Clostridium (Prazmowski 1880) emend. Lawson and Rainey 2016.</title>
        <authorList>
            <person name="Bernard K."/>
            <person name="Burdz T."/>
            <person name="Wiebe D."/>
            <person name="Balcewich B."/>
            <person name="Alfa M."/>
            <person name="Bernier A.-M."/>
        </authorList>
    </citation>
    <scope>NUCLEOTIDE SEQUENCE [LARGE SCALE GENOMIC DNA]</scope>
    <source>
        <strain evidence="3 4">LCDC99A005</strain>
    </source>
</reference>
<organism evidence="3 4">
    <name type="scientific">Clostridium neonatale</name>
    <dbReference type="NCBI Taxonomy" id="137838"/>
    <lineage>
        <taxon>Bacteria</taxon>
        <taxon>Bacillati</taxon>
        <taxon>Bacillota</taxon>
        <taxon>Clostridia</taxon>
        <taxon>Eubacteriales</taxon>
        <taxon>Clostridiaceae</taxon>
        <taxon>Clostridium</taxon>
    </lineage>
</organism>
<evidence type="ECO:0000313" key="4">
    <source>
        <dbReference type="Proteomes" id="UP000220840"/>
    </source>
</evidence>
<proteinExistence type="predicted"/>
<evidence type="ECO:0000256" key="1">
    <source>
        <dbReference type="SAM" id="Coils"/>
    </source>
</evidence>
<gene>
    <name evidence="3" type="ORF">CQ394_11155</name>
</gene>
<dbReference type="Proteomes" id="UP000220840">
    <property type="component" value="Unassembled WGS sequence"/>
</dbReference>
<feature type="domain" description="DUF8042" evidence="2">
    <location>
        <begin position="3"/>
        <end position="112"/>
    </location>
</feature>
<keyword evidence="1" id="KW-0175">Coiled coil</keyword>
<dbReference type="InterPro" id="IPR058355">
    <property type="entry name" value="DUF8042"/>
</dbReference>
<dbReference type="STRING" id="137838.GCA_001458595_03720"/>
<keyword evidence="4" id="KW-1185">Reference proteome</keyword>
<dbReference type="OrthoDB" id="1683192at2"/>
<accession>A0A2A7MKY9</accession>